<feature type="region of interest" description="Disordered" evidence="1">
    <location>
        <begin position="45"/>
        <end position="108"/>
    </location>
</feature>
<dbReference type="AlphaFoldDB" id="A0A6H9Z3Q6"/>
<gene>
    <name evidence="2" type="ORF">F8566_11375</name>
</gene>
<organism evidence="2 3">
    <name type="scientific">Actinomadura rudentiformis</name>
    <dbReference type="NCBI Taxonomy" id="359158"/>
    <lineage>
        <taxon>Bacteria</taxon>
        <taxon>Bacillati</taxon>
        <taxon>Actinomycetota</taxon>
        <taxon>Actinomycetes</taxon>
        <taxon>Streptosporangiales</taxon>
        <taxon>Thermomonosporaceae</taxon>
        <taxon>Actinomadura</taxon>
    </lineage>
</organism>
<protein>
    <submittedName>
        <fullName evidence="2">Uncharacterized protein</fullName>
    </submittedName>
</protein>
<sequence>MADDKVFRPGEKVERSAIYECDSGCGHRWIGDVKGDPFPSLPEDCKGGGWKLEAGTPMDRGPGASSGAESQPRERVVPGMGSATEGYDSGGTRQGDPLSGVEKPPPAG</sequence>
<proteinExistence type="predicted"/>
<accession>A0A6H9Z3Q6</accession>
<evidence type="ECO:0000313" key="2">
    <source>
        <dbReference type="EMBL" id="KAB2350363.1"/>
    </source>
</evidence>
<dbReference type="EMBL" id="WBMT01000004">
    <property type="protein sequence ID" value="KAB2350363.1"/>
    <property type="molecule type" value="Genomic_DNA"/>
</dbReference>
<name>A0A6H9Z3Q6_9ACTN</name>
<evidence type="ECO:0000313" key="3">
    <source>
        <dbReference type="Proteomes" id="UP000468735"/>
    </source>
</evidence>
<dbReference type="Proteomes" id="UP000468735">
    <property type="component" value="Unassembled WGS sequence"/>
</dbReference>
<reference evidence="2 3" key="1">
    <citation type="submission" date="2019-09" db="EMBL/GenBank/DDBJ databases">
        <title>Actinomadura physcomitrii sp. nov., a novel actinomycete isolated from moss [Physcomitrium sphaericum (Ludw) Fuernr].</title>
        <authorList>
            <person name="Zhuang X."/>
            <person name="Liu C."/>
        </authorList>
    </citation>
    <scope>NUCLEOTIDE SEQUENCE [LARGE SCALE GENOMIC DNA]</scope>
    <source>
        <strain evidence="2 3">HMC1</strain>
    </source>
</reference>
<evidence type="ECO:0000256" key="1">
    <source>
        <dbReference type="SAM" id="MobiDB-lite"/>
    </source>
</evidence>
<keyword evidence="3" id="KW-1185">Reference proteome</keyword>
<dbReference type="OrthoDB" id="4303490at2"/>
<comment type="caution">
    <text evidence="2">The sequence shown here is derived from an EMBL/GenBank/DDBJ whole genome shotgun (WGS) entry which is preliminary data.</text>
</comment>